<evidence type="ECO:0000313" key="1">
    <source>
        <dbReference type="EMBL" id="EID24007.1"/>
    </source>
</evidence>
<evidence type="ECO:0000313" key="2">
    <source>
        <dbReference type="Proteomes" id="UP000003245"/>
    </source>
</evidence>
<proteinExistence type="predicted"/>
<sequence>MEVQELYNNYPDKFVSKKQLKESWFSAISVKTIERHLEEAKAIRKFKNISIGTGGKVMINVRGFYLFLLYKEKNKFK</sequence>
<reference evidence="1 2" key="1">
    <citation type="submission" date="2012-01" db="EMBL/GenBank/DDBJ databases">
        <authorList>
            <person name="Harkins D.M."/>
            <person name="Madupu R."/>
            <person name="Durkin A.S."/>
            <person name="Torralba M."/>
            <person name="Methe B."/>
            <person name="Sutton G.G."/>
            <person name="Nelson K.E."/>
        </authorList>
    </citation>
    <scope>NUCLEOTIDE SEQUENCE [LARGE SCALE GENOMIC DNA]</scope>
    <source>
        <strain evidence="1 2">CCUG 39159</strain>
    </source>
</reference>
<organism evidence="1 2">
    <name type="scientific">Streptococcus anginosus subsp. whileyi CCUG 39159</name>
    <dbReference type="NCBI Taxonomy" id="1095729"/>
    <lineage>
        <taxon>Bacteria</taxon>
        <taxon>Bacillati</taxon>
        <taxon>Bacillota</taxon>
        <taxon>Bacilli</taxon>
        <taxon>Lactobacillales</taxon>
        <taxon>Streptococcaceae</taxon>
        <taxon>Streptococcus</taxon>
        <taxon>Streptococcus anginosus group</taxon>
    </lineage>
</organism>
<comment type="caution">
    <text evidence="1">The sequence shown here is derived from an EMBL/GenBank/DDBJ whole genome shotgun (WGS) entry which is preliminary data.</text>
</comment>
<gene>
    <name evidence="1" type="ORF">HMPREF1043_0367</name>
</gene>
<dbReference type="AlphaFoldDB" id="I0SKV4"/>
<dbReference type="Proteomes" id="UP000003245">
    <property type="component" value="Unassembled WGS sequence"/>
</dbReference>
<accession>I0SKV4</accession>
<dbReference type="PATRIC" id="fig|1095729.3.peg.126"/>
<name>I0SKV4_STRAP</name>
<dbReference type="EMBL" id="AICP01000012">
    <property type="protein sequence ID" value="EID24007.1"/>
    <property type="molecule type" value="Genomic_DNA"/>
</dbReference>
<protein>
    <recommendedName>
        <fullName evidence="3">DNA-binding protein</fullName>
    </recommendedName>
</protein>
<evidence type="ECO:0008006" key="3">
    <source>
        <dbReference type="Google" id="ProtNLM"/>
    </source>
</evidence>
<keyword evidence="2" id="KW-1185">Reference proteome</keyword>
<dbReference type="RefSeq" id="WP_003033555.1">
    <property type="nucleotide sequence ID" value="NZ_AICP01000012.1"/>
</dbReference>